<comment type="caution">
    <text evidence="7">The sequence shown here is derived from an EMBL/GenBank/DDBJ whole genome shotgun (WGS) entry which is preliminary data.</text>
</comment>
<keyword evidence="3" id="KW-0963">Cytoplasm</keyword>
<keyword evidence="4" id="KW-0677">Repeat</keyword>
<dbReference type="InterPro" id="IPR000225">
    <property type="entry name" value="Armadillo"/>
</dbReference>
<dbReference type="SUPFAM" id="SSF48371">
    <property type="entry name" value="ARM repeat"/>
    <property type="match status" value="1"/>
</dbReference>
<evidence type="ECO:0000256" key="3">
    <source>
        <dbReference type="ARBA" id="ARBA00022490"/>
    </source>
</evidence>
<dbReference type="EMBL" id="QWIJ01000400">
    <property type="protein sequence ID" value="RMX82763.1"/>
    <property type="molecule type" value="Genomic_DNA"/>
</dbReference>
<dbReference type="PANTHER" id="PTHR15651:SF7">
    <property type="entry name" value="ARMADILLO REPEAT-CONTAINING PROTEIN 8"/>
    <property type="match status" value="1"/>
</dbReference>
<dbReference type="GO" id="GO:0005737">
    <property type="term" value="C:cytoplasm"/>
    <property type="evidence" value="ECO:0007669"/>
    <property type="project" value="UniProtKB-SubCell"/>
</dbReference>
<accession>A0A3M6WVY2</accession>
<dbReference type="VEuPathDB" id="FungiDB:BTJ68_02298"/>
<name>A0A3M6WVY2_HORWE</name>
<evidence type="ECO:0000256" key="2">
    <source>
        <dbReference type="ARBA" id="ARBA00004496"/>
    </source>
</evidence>
<evidence type="ECO:0000256" key="6">
    <source>
        <dbReference type="SAM" id="MobiDB-lite"/>
    </source>
</evidence>
<proteinExistence type="predicted"/>
<dbReference type="InterPro" id="IPR011989">
    <property type="entry name" value="ARM-like"/>
</dbReference>
<protein>
    <submittedName>
        <fullName evidence="7">Uncharacterized protein</fullName>
    </submittedName>
</protein>
<sequence length="1073" mass="116131">MMMPSRHRRRGIEKASHDVSPPPLSRQSCQIAHVLSAAAAASAARLGNHAPPPPSPNGRAVGRSTAGDRNEIARRQATMVAGPSQETLRAMESSSVEEQVAALKEVKNDIVGHDQRKELVVQQGIVGVLVRILGSYRRAEHNTDGVPLQASGAWTPEDDARLQATLILGSLSNGGPAFVDPLMAAGTHKVLLQGLSSLSAPRLMTATLQTLKGLAASWSSRRQGLGAEQVPPLDIFSSDSIEAFKHIFQNEARTTAAVQQLRFAAEIIATAVTEETTKADLVSTELLDCLTALLAAFAIEQKHVECHDSISPPATPPPAKVVPSILAAISAIISGSTYRAHRFFLSQPIRDLFLQTWPGSGDHRHLLGPRFGFASHAVGEPLLPPLHIPAYGTTTYYGGSRSFPAMASLQPRDRRGDILGSHHMPRGDPDHANAVCGWLILLARSMQGHERLVALRLLAFVNNAIDDDVVSMGHRSEHVQKAREREKQIAMLAVPLAVKLIQTASESKPPHSLSAQERQGAHLVKEEACDVLALLICYSKDLQVAAVDSGAIKQVCPILKKSFDNVHLAKPMWSVKATVPDEANTDMGQRLGKHGLPPEILHAMICRQGALKALATIAAKEDLHRKAIVDAGIVPCIIDSLKPLPVESPMSLGQNRGQVGPRDGNTIDVILAACYLARTMSRSVSLLRTSLIDAGVAKPIFQLLSHQDTRVQQAATDVCVNLLTDFSPMREDLVAEGVIRTLAEHARVSSPALRLSSLWALKHLVTASPKEIKMKALDELGAGWLAGAVQASQAPAATPSGGGVSVGLSTPNAAGEQVDLLNPSTMDLDEPVEETDLGGQDEDGEVMFDESSSTHYQSSQLRSTIERSQQGFNSNKYLSTVREMEQNPTLQARRDDVAVQEQALDFIRNLISPEDGAFMVEHLLTQIGSSKLFDILIAKLSPLPGSARLAGNHNNARQVYNPTPIILSSIHIINHISNAAARHKQLLIAQKPLLSAWLPHFNHANRQVRVICVWAVISLTWIEDDSDRKEARQRALELRLCGVESAVRSLQHDPDLDVKERVKTAVRQFDLLL</sequence>
<dbReference type="GO" id="GO:0005634">
    <property type="term" value="C:nucleus"/>
    <property type="evidence" value="ECO:0007669"/>
    <property type="project" value="UniProtKB-SubCell"/>
</dbReference>
<keyword evidence="5" id="KW-0539">Nucleus</keyword>
<evidence type="ECO:0000256" key="4">
    <source>
        <dbReference type="ARBA" id="ARBA00022737"/>
    </source>
</evidence>
<feature type="compositionally biased region" description="Basic residues" evidence="6">
    <location>
        <begin position="1"/>
        <end position="11"/>
    </location>
</feature>
<reference evidence="7 8" key="1">
    <citation type="journal article" date="2018" name="BMC Genomics">
        <title>Genomic evidence for intraspecific hybridization in a clonal and extremely halotolerant yeast.</title>
        <authorList>
            <person name="Gostincar C."/>
            <person name="Stajich J.E."/>
            <person name="Zupancic J."/>
            <person name="Zalar P."/>
            <person name="Gunde-Cimerman N."/>
        </authorList>
    </citation>
    <scope>NUCLEOTIDE SEQUENCE [LARGE SCALE GENOMIC DNA]</scope>
    <source>
        <strain evidence="7 8">EXF-6656</strain>
    </source>
</reference>
<organism evidence="7 8">
    <name type="scientific">Hortaea werneckii</name>
    <name type="common">Black yeast</name>
    <name type="synonym">Cladosporium werneckii</name>
    <dbReference type="NCBI Taxonomy" id="91943"/>
    <lineage>
        <taxon>Eukaryota</taxon>
        <taxon>Fungi</taxon>
        <taxon>Dikarya</taxon>
        <taxon>Ascomycota</taxon>
        <taxon>Pezizomycotina</taxon>
        <taxon>Dothideomycetes</taxon>
        <taxon>Dothideomycetidae</taxon>
        <taxon>Mycosphaerellales</taxon>
        <taxon>Teratosphaeriaceae</taxon>
        <taxon>Hortaea</taxon>
    </lineage>
</organism>
<dbReference type="InterPro" id="IPR016024">
    <property type="entry name" value="ARM-type_fold"/>
</dbReference>
<gene>
    <name evidence="7" type="ORF">D0869_05810</name>
</gene>
<evidence type="ECO:0000313" key="7">
    <source>
        <dbReference type="EMBL" id="RMX82763.1"/>
    </source>
</evidence>
<dbReference type="Proteomes" id="UP000281245">
    <property type="component" value="Unassembled WGS sequence"/>
</dbReference>
<evidence type="ECO:0000313" key="8">
    <source>
        <dbReference type="Proteomes" id="UP000281245"/>
    </source>
</evidence>
<dbReference type="SMART" id="SM00185">
    <property type="entry name" value="ARM"/>
    <property type="match status" value="4"/>
</dbReference>
<dbReference type="OrthoDB" id="5559898at2759"/>
<dbReference type="PANTHER" id="PTHR15651">
    <property type="entry name" value="ARMADILLO REPEAT-CONTAINING PROTEIN 8"/>
    <property type="match status" value="1"/>
</dbReference>
<evidence type="ECO:0000256" key="1">
    <source>
        <dbReference type="ARBA" id="ARBA00004123"/>
    </source>
</evidence>
<dbReference type="InterPro" id="IPR038739">
    <property type="entry name" value="ARMC8/Vid28"/>
</dbReference>
<feature type="region of interest" description="Disordered" evidence="6">
    <location>
        <begin position="1"/>
        <end position="27"/>
    </location>
</feature>
<evidence type="ECO:0000256" key="5">
    <source>
        <dbReference type="ARBA" id="ARBA00023242"/>
    </source>
</evidence>
<dbReference type="GO" id="GO:0034657">
    <property type="term" value="C:GID complex"/>
    <property type="evidence" value="ECO:0007669"/>
    <property type="project" value="TreeGrafter"/>
</dbReference>
<comment type="subcellular location">
    <subcellularLocation>
        <location evidence="2">Cytoplasm</location>
    </subcellularLocation>
    <subcellularLocation>
        <location evidence="1">Nucleus</location>
    </subcellularLocation>
</comment>
<dbReference type="AlphaFoldDB" id="A0A3M6WVY2"/>
<dbReference type="GO" id="GO:0043161">
    <property type="term" value="P:proteasome-mediated ubiquitin-dependent protein catabolic process"/>
    <property type="evidence" value="ECO:0007669"/>
    <property type="project" value="TreeGrafter"/>
</dbReference>
<feature type="region of interest" description="Disordered" evidence="6">
    <location>
        <begin position="43"/>
        <end position="66"/>
    </location>
</feature>
<dbReference type="Gene3D" id="1.25.10.10">
    <property type="entry name" value="Leucine-rich Repeat Variant"/>
    <property type="match status" value="3"/>
</dbReference>